<evidence type="ECO:0000256" key="3">
    <source>
        <dbReference type="ARBA" id="ARBA00022475"/>
    </source>
</evidence>
<feature type="transmembrane region" description="Helical" evidence="8">
    <location>
        <begin position="12"/>
        <end position="31"/>
    </location>
</feature>
<evidence type="ECO:0000256" key="7">
    <source>
        <dbReference type="ARBA" id="ARBA00023136"/>
    </source>
</evidence>
<feature type="transmembrane region" description="Helical" evidence="8">
    <location>
        <begin position="309"/>
        <end position="331"/>
    </location>
</feature>
<evidence type="ECO:0000256" key="2">
    <source>
        <dbReference type="ARBA" id="ARBA00022448"/>
    </source>
</evidence>
<reference evidence="10" key="1">
    <citation type="submission" date="2020-08" db="EMBL/GenBank/DDBJ databases">
        <title>Genome public.</title>
        <authorList>
            <person name="Liu C."/>
            <person name="Sun Q."/>
        </authorList>
    </citation>
    <scope>NUCLEOTIDE SEQUENCE</scope>
    <source>
        <strain evidence="10">NSJ-44</strain>
    </source>
</reference>
<dbReference type="InterPro" id="IPR036259">
    <property type="entry name" value="MFS_trans_sf"/>
</dbReference>
<feature type="transmembrane region" description="Helical" evidence="8">
    <location>
        <begin position="51"/>
        <end position="70"/>
    </location>
</feature>
<evidence type="ECO:0000256" key="5">
    <source>
        <dbReference type="ARBA" id="ARBA00022692"/>
    </source>
</evidence>
<dbReference type="PANTHER" id="PTHR23522:SF10">
    <property type="entry name" value="3-PHENYLPROPIONIC ACID TRANSPORTER-RELATED"/>
    <property type="match status" value="1"/>
</dbReference>
<dbReference type="SUPFAM" id="SSF103473">
    <property type="entry name" value="MFS general substrate transporter"/>
    <property type="match status" value="1"/>
</dbReference>
<dbReference type="AlphaFoldDB" id="A0A926HLX6"/>
<comment type="subcellular location">
    <subcellularLocation>
        <location evidence="1">Cell inner membrane</location>
        <topology evidence="1">Multi-pass membrane protein</topology>
    </subcellularLocation>
</comment>
<organism evidence="10 11">
    <name type="scientific">Luoshenia tenuis</name>
    <dbReference type="NCBI Taxonomy" id="2763654"/>
    <lineage>
        <taxon>Bacteria</taxon>
        <taxon>Bacillati</taxon>
        <taxon>Bacillota</taxon>
        <taxon>Clostridia</taxon>
        <taxon>Christensenellales</taxon>
        <taxon>Christensenellaceae</taxon>
        <taxon>Luoshenia</taxon>
    </lineage>
</organism>
<dbReference type="PROSITE" id="PS50850">
    <property type="entry name" value="MFS"/>
    <property type="match status" value="1"/>
</dbReference>
<feature type="transmembrane region" description="Helical" evidence="8">
    <location>
        <begin position="138"/>
        <end position="159"/>
    </location>
</feature>
<dbReference type="EMBL" id="JACRSO010000002">
    <property type="protein sequence ID" value="MBC8528934.1"/>
    <property type="molecule type" value="Genomic_DNA"/>
</dbReference>
<dbReference type="Proteomes" id="UP000654279">
    <property type="component" value="Unassembled WGS sequence"/>
</dbReference>
<feature type="transmembrane region" description="Helical" evidence="8">
    <location>
        <begin position="82"/>
        <end position="102"/>
    </location>
</feature>
<keyword evidence="6 8" id="KW-1133">Transmembrane helix</keyword>
<dbReference type="PANTHER" id="PTHR23522">
    <property type="entry name" value="BLL5896 PROTEIN"/>
    <property type="match status" value="1"/>
</dbReference>
<name>A0A926HLX6_9FIRM</name>
<keyword evidence="5 8" id="KW-0812">Transmembrane</keyword>
<evidence type="ECO:0000256" key="8">
    <source>
        <dbReference type="SAM" id="Phobius"/>
    </source>
</evidence>
<evidence type="ECO:0000313" key="10">
    <source>
        <dbReference type="EMBL" id="MBC8528934.1"/>
    </source>
</evidence>
<keyword evidence="11" id="KW-1185">Reference proteome</keyword>
<sequence>MDRTTVDLQNKRYLFYYFILQAVYYGGRAFYYPYIGIYYGQIGYSVEQIGILQAIGPIATLIFAPMFGYISDKFGRVKIFRLVLLATALLTLLYPISTAYMYVLPLTIAFAAFNNTSQSMLDGVCLEYSNATRANFPVIRLMGTLGFALVGTFSAYVVGAGLERYFQTYAIAVGLGVAITFLLPKMKRVQPAITPSEPVQEPESIKKSGGVMQLLKNKQILLLLGYCLITHIGSGFFISFNSVYMKENLISNDMIAMIGALAAVSEIPVFLFFNKLVARFGEYKLLLFCGFMTGIRMLMMFFAHSVGMFIFAQMLQGISFIGMSYSAVAIMNNTVPREFLSTGQTALAMIGNGLAYALGSWLGGSVSNTIGLRDTFLILAIMTLMMNIVVQAVLLVRRVRRKGGQHLAS</sequence>
<keyword evidence="4" id="KW-0997">Cell inner membrane</keyword>
<feature type="transmembrane region" description="Helical" evidence="8">
    <location>
        <begin position="343"/>
        <end position="364"/>
    </location>
</feature>
<feature type="transmembrane region" description="Helical" evidence="8">
    <location>
        <begin position="285"/>
        <end position="303"/>
    </location>
</feature>
<dbReference type="Gene3D" id="1.20.1250.20">
    <property type="entry name" value="MFS general substrate transporter like domains"/>
    <property type="match status" value="2"/>
</dbReference>
<dbReference type="InterPro" id="IPR020846">
    <property type="entry name" value="MFS_dom"/>
</dbReference>
<protein>
    <submittedName>
        <fullName evidence="10">MFS transporter</fullName>
    </submittedName>
</protein>
<evidence type="ECO:0000313" key="11">
    <source>
        <dbReference type="Proteomes" id="UP000654279"/>
    </source>
</evidence>
<dbReference type="InterPro" id="IPR024989">
    <property type="entry name" value="MFS_assoc_dom"/>
</dbReference>
<proteinExistence type="predicted"/>
<feature type="domain" description="Major facilitator superfamily (MFS) profile" evidence="9">
    <location>
        <begin position="219"/>
        <end position="409"/>
    </location>
</feature>
<dbReference type="GO" id="GO:0022857">
    <property type="term" value="F:transmembrane transporter activity"/>
    <property type="evidence" value="ECO:0007669"/>
    <property type="project" value="InterPro"/>
</dbReference>
<dbReference type="GO" id="GO:0005886">
    <property type="term" value="C:plasma membrane"/>
    <property type="evidence" value="ECO:0007669"/>
    <property type="project" value="UniProtKB-SubCell"/>
</dbReference>
<comment type="caution">
    <text evidence="10">The sequence shown here is derived from an EMBL/GenBank/DDBJ whole genome shotgun (WGS) entry which is preliminary data.</text>
</comment>
<evidence type="ECO:0000259" key="9">
    <source>
        <dbReference type="PROSITE" id="PS50850"/>
    </source>
</evidence>
<evidence type="ECO:0000256" key="6">
    <source>
        <dbReference type="ARBA" id="ARBA00022989"/>
    </source>
</evidence>
<feature type="transmembrane region" description="Helical" evidence="8">
    <location>
        <begin position="254"/>
        <end position="273"/>
    </location>
</feature>
<feature type="transmembrane region" description="Helical" evidence="8">
    <location>
        <begin position="220"/>
        <end position="242"/>
    </location>
</feature>
<keyword evidence="2" id="KW-0813">Transport</keyword>
<evidence type="ECO:0000256" key="1">
    <source>
        <dbReference type="ARBA" id="ARBA00004429"/>
    </source>
</evidence>
<keyword evidence="3" id="KW-1003">Cell membrane</keyword>
<dbReference type="Pfam" id="PF12832">
    <property type="entry name" value="MFS_1_like"/>
    <property type="match status" value="1"/>
</dbReference>
<dbReference type="RefSeq" id="WP_249284865.1">
    <property type="nucleotide sequence ID" value="NZ_JACRSO010000002.1"/>
</dbReference>
<accession>A0A926HLX6</accession>
<evidence type="ECO:0000256" key="4">
    <source>
        <dbReference type="ARBA" id="ARBA00022519"/>
    </source>
</evidence>
<keyword evidence="7 8" id="KW-0472">Membrane</keyword>
<gene>
    <name evidence="10" type="ORF">H8699_05795</name>
</gene>
<feature type="transmembrane region" description="Helical" evidence="8">
    <location>
        <begin position="376"/>
        <end position="396"/>
    </location>
</feature>